<dbReference type="PANTHER" id="PTHR38409">
    <property type="entry name" value="MDM10-COMPLEMENTING PROTEIN 1"/>
    <property type="match status" value="1"/>
</dbReference>
<evidence type="ECO:0008006" key="4">
    <source>
        <dbReference type="Google" id="ProtNLM"/>
    </source>
</evidence>
<proteinExistence type="predicted"/>
<accession>A0A0L0VS59</accession>
<dbReference type="Gene3D" id="1.20.1300.10">
    <property type="entry name" value="Fumarate reductase/succinate dehydrogenase, transmembrane subunit"/>
    <property type="match status" value="1"/>
</dbReference>
<name>A0A0L0VS59_9BASI</name>
<keyword evidence="1" id="KW-1133">Transmembrane helix</keyword>
<dbReference type="Proteomes" id="UP000054564">
    <property type="component" value="Unassembled WGS sequence"/>
</dbReference>
<keyword evidence="3" id="KW-1185">Reference proteome</keyword>
<evidence type="ECO:0000313" key="3">
    <source>
        <dbReference type="Proteomes" id="UP000054564"/>
    </source>
</evidence>
<comment type="caution">
    <text evidence="2">The sequence shown here is derived from an EMBL/GenBank/DDBJ whole genome shotgun (WGS) entry which is preliminary data.</text>
</comment>
<protein>
    <recommendedName>
        <fullName evidence="4">Mitochondrial adapter protein MCP1 transmembrane domain-containing protein</fullName>
    </recommendedName>
</protein>
<feature type="transmembrane region" description="Helical" evidence="1">
    <location>
        <begin position="221"/>
        <end position="239"/>
    </location>
</feature>
<gene>
    <name evidence="2" type="ORF">PSTG_04857</name>
</gene>
<reference evidence="3" key="1">
    <citation type="submission" date="2014-03" db="EMBL/GenBank/DDBJ databases">
        <title>The Genome Sequence of Puccinia striiformis f. sp. tritici PST-78.</title>
        <authorList>
            <consortium name="The Broad Institute Genome Sequencing Platform"/>
            <person name="Cuomo C."/>
            <person name="Hulbert S."/>
            <person name="Chen X."/>
            <person name="Walker B."/>
            <person name="Young S.K."/>
            <person name="Zeng Q."/>
            <person name="Gargeya S."/>
            <person name="Fitzgerald M."/>
            <person name="Haas B."/>
            <person name="Abouelleil A."/>
            <person name="Alvarado L."/>
            <person name="Arachchi H.M."/>
            <person name="Berlin A.M."/>
            <person name="Chapman S.B."/>
            <person name="Goldberg J."/>
            <person name="Griggs A."/>
            <person name="Gujja S."/>
            <person name="Hansen M."/>
            <person name="Howarth C."/>
            <person name="Imamovic A."/>
            <person name="Larimer J."/>
            <person name="McCowan C."/>
            <person name="Montmayeur A."/>
            <person name="Murphy C."/>
            <person name="Neiman D."/>
            <person name="Pearson M."/>
            <person name="Priest M."/>
            <person name="Roberts A."/>
            <person name="Saif S."/>
            <person name="Shea T."/>
            <person name="Sisk P."/>
            <person name="Sykes S."/>
            <person name="Wortman J."/>
            <person name="Nusbaum C."/>
            <person name="Birren B."/>
        </authorList>
    </citation>
    <scope>NUCLEOTIDE SEQUENCE [LARGE SCALE GENOMIC DNA]</scope>
    <source>
        <strain evidence="3">race PST-78</strain>
    </source>
</reference>
<dbReference type="AlphaFoldDB" id="A0A0L0VS59"/>
<evidence type="ECO:0000256" key="1">
    <source>
        <dbReference type="SAM" id="Phobius"/>
    </source>
</evidence>
<dbReference type="EMBL" id="AJIL01000026">
    <property type="protein sequence ID" value="KNF02037.1"/>
    <property type="molecule type" value="Genomic_DNA"/>
</dbReference>
<keyword evidence="1" id="KW-0812">Transmembrane</keyword>
<evidence type="ECO:0000313" key="2">
    <source>
        <dbReference type="EMBL" id="KNF02037.1"/>
    </source>
</evidence>
<dbReference type="GO" id="GO:0055088">
    <property type="term" value="P:lipid homeostasis"/>
    <property type="evidence" value="ECO:0007669"/>
    <property type="project" value="InterPro"/>
</dbReference>
<feature type="transmembrane region" description="Helical" evidence="1">
    <location>
        <begin position="12"/>
        <end position="35"/>
    </location>
</feature>
<sequence length="256" mass="28574">MQLDRILELTQDLSGLAFSSFLFIHLASPIGAAIVGRAGNSESVASSVQLAGRVVYRDGRLREALLVWIPLGTHLIVGFVRRVTRINRQRRIRAQLELRAQLAEGQPPTGRRARTTHRQPTSQWLKSYLPTTSHAIAGYIAIPFLLDHIFSHRLSASPSLRSFQFVGFNLQDSPFFASIKYACLLSTSLYHSLVGIDQVFSRLSNSSNPPKRKSIPDSQRSLSVCLGWLGIVGTVGFGIRKIAREPIPPWMARRYQ</sequence>
<dbReference type="InterPro" id="IPR034804">
    <property type="entry name" value="SQR/QFR_C/D"/>
</dbReference>
<dbReference type="GO" id="GO:0016020">
    <property type="term" value="C:membrane"/>
    <property type="evidence" value="ECO:0007669"/>
    <property type="project" value="InterPro"/>
</dbReference>
<organism evidence="2 3">
    <name type="scientific">Puccinia striiformis f. sp. tritici PST-78</name>
    <dbReference type="NCBI Taxonomy" id="1165861"/>
    <lineage>
        <taxon>Eukaryota</taxon>
        <taxon>Fungi</taxon>
        <taxon>Dikarya</taxon>
        <taxon>Basidiomycota</taxon>
        <taxon>Pucciniomycotina</taxon>
        <taxon>Pucciniomycetes</taxon>
        <taxon>Pucciniales</taxon>
        <taxon>Pucciniaceae</taxon>
        <taxon>Puccinia</taxon>
    </lineage>
</organism>
<dbReference type="InterPro" id="IPR039960">
    <property type="entry name" value="MCP1"/>
</dbReference>
<dbReference type="OrthoDB" id="10259513at2759"/>
<feature type="transmembrane region" description="Helical" evidence="1">
    <location>
        <begin position="65"/>
        <end position="83"/>
    </location>
</feature>
<dbReference type="PANTHER" id="PTHR38409:SF1">
    <property type="entry name" value="MITOCHONDRIAL ADAPTER PROTEIN MCP1"/>
    <property type="match status" value="1"/>
</dbReference>
<keyword evidence="1" id="KW-0472">Membrane</keyword>